<gene>
    <name evidence="1" type="ORF">ACJMK2_005313</name>
</gene>
<dbReference type="Proteomes" id="UP001634394">
    <property type="component" value="Unassembled WGS sequence"/>
</dbReference>
<organism evidence="1 2">
    <name type="scientific">Sinanodonta woodiana</name>
    <name type="common">Chinese pond mussel</name>
    <name type="synonym">Anodonta woodiana</name>
    <dbReference type="NCBI Taxonomy" id="1069815"/>
    <lineage>
        <taxon>Eukaryota</taxon>
        <taxon>Metazoa</taxon>
        <taxon>Spiralia</taxon>
        <taxon>Lophotrochozoa</taxon>
        <taxon>Mollusca</taxon>
        <taxon>Bivalvia</taxon>
        <taxon>Autobranchia</taxon>
        <taxon>Heteroconchia</taxon>
        <taxon>Palaeoheterodonta</taxon>
        <taxon>Unionida</taxon>
        <taxon>Unionoidea</taxon>
        <taxon>Unionidae</taxon>
        <taxon>Unioninae</taxon>
        <taxon>Sinanodonta</taxon>
    </lineage>
</organism>
<reference evidence="1 2" key="1">
    <citation type="submission" date="2024-11" db="EMBL/GenBank/DDBJ databases">
        <title>Chromosome-level genome assembly of the freshwater bivalve Anodonta woodiana.</title>
        <authorList>
            <person name="Chen X."/>
        </authorList>
    </citation>
    <scope>NUCLEOTIDE SEQUENCE [LARGE SCALE GENOMIC DNA]</scope>
    <source>
        <strain evidence="1">MN2024</strain>
        <tissue evidence="1">Gills</tissue>
    </source>
</reference>
<accession>A0ABD3VQ14</accession>
<name>A0ABD3VQ14_SINWO</name>
<protein>
    <submittedName>
        <fullName evidence="1">Uncharacterized protein</fullName>
    </submittedName>
</protein>
<comment type="caution">
    <text evidence="1">The sequence shown here is derived from an EMBL/GenBank/DDBJ whole genome shotgun (WGS) entry which is preliminary data.</text>
</comment>
<sequence length="127" mass="14344">MVGSDVTLIRNNLVNESCKLKGLKVMLYASAGQPFTAQLAVVDVNTTYYKEPMQVNLVSYLSAETQLIYLAKYGHCLVTRSMLQGFEEDRTVEVSCQCEDEDKKEVSNNSIELENTYQRDDIIFATN</sequence>
<proteinExistence type="predicted"/>
<dbReference type="EMBL" id="JBJQND010000010">
    <property type="protein sequence ID" value="KAL3863562.1"/>
    <property type="molecule type" value="Genomic_DNA"/>
</dbReference>
<evidence type="ECO:0000313" key="2">
    <source>
        <dbReference type="Proteomes" id="UP001634394"/>
    </source>
</evidence>
<dbReference type="AlphaFoldDB" id="A0ABD3VQ14"/>
<evidence type="ECO:0000313" key="1">
    <source>
        <dbReference type="EMBL" id="KAL3863562.1"/>
    </source>
</evidence>
<keyword evidence="2" id="KW-1185">Reference proteome</keyword>